<protein>
    <submittedName>
        <fullName evidence="2">Uncharacterized protein</fullName>
    </submittedName>
</protein>
<reference evidence="2 3" key="1">
    <citation type="submission" date="2020-07" db="EMBL/GenBank/DDBJ databases">
        <title>Sequencing the genomes of 1000 actinobacteria strains.</title>
        <authorList>
            <person name="Klenk H.-P."/>
        </authorList>
    </citation>
    <scope>NUCLEOTIDE SEQUENCE [LARGE SCALE GENOMIC DNA]</scope>
    <source>
        <strain evidence="2 3">DSM 40398</strain>
    </source>
</reference>
<feature type="region of interest" description="Disordered" evidence="1">
    <location>
        <begin position="1"/>
        <end position="20"/>
    </location>
</feature>
<dbReference type="Proteomes" id="UP000529783">
    <property type="component" value="Unassembled WGS sequence"/>
</dbReference>
<organism evidence="2 3">
    <name type="scientific">Actinomadura luteofluorescens</name>
    <dbReference type="NCBI Taxonomy" id="46163"/>
    <lineage>
        <taxon>Bacteria</taxon>
        <taxon>Bacillati</taxon>
        <taxon>Actinomycetota</taxon>
        <taxon>Actinomycetes</taxon>
        <taxon>Streptosporangiales</taxon>
        <taxon>Thermomonosporaceae</taxon>
        <taxon>Actinomadura</taxon>
    </lineage>
</organism>
<feature type="compositionally biased region" description="Basic and acidic residues" evidence="1">
    <location>
        <begin position="1"/>
        <end position="17"/>
    </location>
</feature>
<evidence type="ECO:0000313" key="3">
    <source>
        <dbReference type="Proteomes" id="UP000529783"/>
    </source>
</evidence>
<proteinExistence type="predicted"/>
<feature type="region of interest" description="Disordered" evidence="1">
    <location>
        <begin position="31"/>
        <end position="79"/>
    </location>
</feature>
<feature type="compositionally biased region" description="Acidic residues" evidence="1">
    <location>
        <begin position="69"/>
        <end position="79"/>
    </location>
</feature>
<name>A0A7Y9EI18_9ACTN</name>
<sequence length="79" mass="8871">MADRFRGQDPDHQHGGLDEFAVDDEFAAEEEYGDQDEISLHDEEAMQQEQGGLPPRADDQATVDVSSFDTDEEEPEGSW</sequence>
<dbReference type="EMBL" id="JACCBA010000001">
    <property type="protein sequence ID" value="NYD48104.1"/>
    <property type="molecule type" value="Genomic_DNA"/>
</dbReference>
<evidence type="ECO:0000313" key="2">
    <source>
        <dbReference type="EMBL" id="NYD48104.1"/>
    </source>
</evidence>
<dbReference type="AlphaFoldDB" id="A0A7Y9EI18"/>
<dbReference type="RefSeq" id="WP_179845076.1">
    <property type="nucleotide sequence ID" value="NZ_BAAASW010000008.1"/>
</dbReference>
<accession>A0A7Y9EI18</accession>
<comment type="caution">
    <text evidence="2">The sequence shown here is derived from an EMBL/GenBank/DDBJ whole genome shotgun (WGS) entry which is preliminary data.</text>
</comment>
<keyword evidence="3" id="KW-1185">Reference proteome</keyword>
<gene>
    <name evidence="2" type="ORF">BJY14_004087</name>
</gene>
<evidence type="ECO:0000256" key="1">
    <source>
        <dbReference type="SAM" id="MobiDB-lite"/>
    </source>
</evidence>